<dbReference type="OrthoDB" id="74764at2759"/>
<dbReference type="PANTHER" id="PTHR43662:SF3">
    <property type="entry name" value="DOMAIN PROTEIN, PUTATIVE (AFU_ORTHOLOGUE AFUA_6G11970)-RELATED"/>
    <property type="match status" value="1"/>
</dbReference>
<proteinExistence type="predicted"/>
<keyword evidence="1" id="KW-0812">Transmembrane</keyword>
<protein>
    <recommendedName>
        <fullName evidence="2">DUF1996 domain-containing protein</fullName>
    </recommendedName>
</protein>
<evidence type="ECO:0000313" key="3">
    <source>
        <dbReference type="EMBL" id="KAF5326519.1"/>
    </source>
</evidence>
<dbReference type="EMBL" id="JAACJK010000163">
    <property type="protein sequence ID" value="KAF5326519.1"/>
    <property type="molecule type" value="Genomic_DNA"/>
</dbReference>
<evidence type="ECO:0000313" key="4">
    <source>
        <dbReference type="Proteomes" id="UP000541558"/>
    </source>
</evidence>
<sequence>MVLGISTSFPSQPYTMYYFQWPRGVFFWVLLSAAVDLAMGYWLMGANNVLTTQRIDPVVNPGKVGPHVHDGVSSILDPPDSRACQRGLRVRLPTLRLLVLGGSNFGFTLSTASLRLSQCSSIPIEEDNSNYWYPKLYFWWANGSFTSIVGNPVIYYLFGPEPGTTTAFPDDFRMLSGDPSLRTLDPSSFAQQAITYLCLDFEGKSERYNELPKRRCPSGIRSQINFPSCWNGKDVDSPNHQSHISYLSTGPDSGTCNDTAYPVTLPRIFLEVYWYTQAFDDFRNKAMVPNQPFVFSNGDPIGYSLHADFYNGWRPGVLQRALNECNCNPYGDPACCVAKGIFSMDQTKKCFITDTLLEQTSGTLAALPGANPVQKDCFELFTDPVTPAILSPVYVHNGTGPTLSGTVTTPVQTAMETKEKPKGTCVANSAPSSGHRIELCPFSVLLIYGMKNPRVSQV</sequence>
<feature type="domain" description="DUF1996" evidence="2">
    <location>
        <begin position="99"/>
        <end position="313"/>
    </location>
</feature>
<gene>
    <name evidence="3" type="ORF">D9611_001050</name>
</gene>
<dbReference type="InterPro" id="IPR018535">
    <property type="entry name" value="DUF1996"/>
</dbReference>
<comment type="caution">
    <text evidence="3">The sequence shown here is derived from an EMBL/GenBank/DDBJ whole genome shotgun (WGS) entry which is preliminary data.</text>
</comment>
<accession>A0A8H5F7G0</accession>
<evidence type="ECO:0000256" key="1">
    <source>
        <dbReference type="SAM" id="Phobius"/>
    </source>
</evidence>
<dbReference type="Proteomes" id="UP000541558">
    <property type="component" value="Unassembled WGS sequence"/>
</dbReference>
<keyword evidence="1" id="KW-1133">Transmembrane helix</keyword>
<dbReference type="PANTHER" id="PTHR43662">
    <property type="match status" value="1"/>
</dbReference>
<name>A0A8H5F7G0_9AGAR</name>
<feature type="transmembrane region" description="Helical" evidence="1">
    <location>
        <begin position="136"/>
        <end position="158"/>
    </location>
</feature>
<keyword evidence="1" id="KW-0472">Membrane</keyword>
<dbReference type="AlphaFoldDB" id="A0A8H5F7G0"/>
<dbReference type="Pfam" id="PF09362">
    <property type="entry name" value="DUF1996"/>
    <property type="match status" value="1"/>
</dbReference>
<feature type="transmembrane region" description="Helical" evidence="1">
    <location>
        <begin position="25"/>
        <end position="44"/>
    </location>
</feature>
<keyword evidence="4" id="KW-1185">Reference proteome</keyword>
<reference evidence="3 4" key="1">
    <citation type="journal article" date="2020" name="ISME J.">
        <title>Uncovering the hidden diversity of litter-decomposition mechanisms in mushroom-forming fungi.</title>
        <authorList>
            <person name="Floudas D."/>
            <person name="Bentzer J."/>
            <person name="Ahren D."/>
            <person name="Johansson T."/>
            <person name="Persson P."/>
            <person name="Tunlid A."/>
        </authorList>
    </citation>
    <scope>NUCLEOTIDE SEQUENCE [LARGE SCALE GENOMIC DNA]</scope>
    <source>
        <strain evidence="3 4">CBS 175.51</strain>
    </source>
</reference>
<evidence type="ECO:0000259" key="2">
    <source>
        <dbReference type="Pfam" id="PF09362"/>
    </source>
</evidence>
<organism evidence="3 4">
    <name type="scientific">Ephemerocybe angulata</name>
    <dbReference type="NCBI Taxonomy" id="980116"/>
    <lineage>
        <taxon>Eukaryota</taxon>
        <taxon>Fungi</taxon>
        <taxon>Dikarya</taxon>
        <taxon>Basidiomycota</taxon>
        <taxon>Agaricomycotina</taxon>
        <taxon>Agaricomycetes</taxon>
        <taxon>Agaricomycetidae</taxon>
        <taxon>Agaricales</taxon>
        <taxon>Agaricineae</taxon>
        <taxon>Psathyrellaceae</taxon>
        <taxon>Ephemerocybe</taxon>
    </lineage>
</organism>